<sequence>MTMELTMSRTATCPECGGKSKGVKPLTLRALLKNEFVSNVDDVEYKFCNTTECSVVYFSDRQAFTKDQLKVPVGVKETSGARPLCYCFGYSIATIKKELETTGRSSVLDDVRKKMKNPGCRCETENPAGACCLGSVTKGIAIATSELDKSSSKSNRAETITKVGTILSAIMASSCCWLPLLLILFGISGAGIAGVLELYRPVFSTLTIGFLTAAFYFTYWPKKTVKGDAYCITDCCSNSATSKRNRVNMMTMNKVMLWAVTLVAVVFMLFPNYVGFILARRESDEVITSSNPLIRTTFVDIEGMHCEGCTVIAEKSIMDVPGVLAVKVDYTGKYANIATESCCSFPNEDILNAIQTAGYTGKIPKAVENK</sequence>
<comment type="caution">
    <text evidence="17">The sequence shown here is derived from an EMBL/GenBank/DDBJ whole genome shotgun (WGS) entry which is preliminary data.</text>
</comment>
<dbReference type="GO" id="GO:0015097">
    <property type="term" value="F:mercury ion transmembrane transporter activity"/>
    <property type="evidence" value="ECO:0007669"/>
    <property type="project" value="InterPro"/>
</dbReference>
<keyword evidence="12 15" id="KW-0472">Membrane</keyword>
<dbReference type="InterPro" id="IPR036163">
    <property type="entry name" value="HMA_dom_sf"/>
</dbReference>
<feature type="transmembrane region" description="Helical" evidence="15">
    <location>
        <begin position="255"/>
        <end position="279"/>
    </location>
</feature>
<keyword evidence="9" id="KW-0479">Metal-binding</keyword>
<comment type="function">
    <text evidence="14">Involved in mercury resistance. Probably transfers a mercuric ion from the periplasmic Hg(2+)-binding protein MerP to the cytoplasmic mercuric reductase MerA.</text>
</comment>
<evidence type="ECO:0000256" key="8">
    <source>
        <dbReference type="ARBA" id="ARBA00022692"/>
    </source>
</evidence>
<dbReference type="AlphaFoldDB" id="A0A3D3RE93"/>
<dbReference type="Pfam" id="PF18423">
    <property type="entry name" value="zf_CopZ"/>
    <property type="match status" value="1"/>
</dbReference>
<evidence type="ECO:0000256" key="4">
    <source>
        <dbReference type="ARBA" id="ARBA00022448"/>
    </source>
</evidence>
<keyword evidence="4" id="KW-0813">Transport</keyword>
<evidence type="ECO:0000256" key="10">
    <source>
        <dbReference type="ARBA" id="ARBA00022914"/>
    </source>
</evidence>
<evidence type="ECO:0000256" key="12">
    <source>
        <dbReference type="ARBA" id="ARBA00023136"/>
    </source>
</evidence>
<dbReference type="Gene3D" id="1.10.287.910">
    <property type="entry name" value="bacterial mercury transporter, merf"/>
    <property type="match status" value="1"/>
</dbReference>
<dbReference type="Gene3D" id="3.30.70.100">
    <property type="match status" value="1"/>
</dbReference>
<reference evidence="17 18" key="1">
    <citation type="journal article" date="2018" name="Nat. Biotechnol.">
        <title>A standardized bacterial taxonomy based on genome phylogeny substantially revises the tree of life.</title>
        <authorList>
            <person name="Parks D.H."/>
            <person name="Chuvochina M."/>
            <person name="Waite D.W."/>
            <person name="Rinke C."/>
            <person name="Skarshewski A."/>
            <person name="Chaumeil P.A."/>
            <person name="Hugenholtz P."/>
        </authorList>
    </citation>
    <scope>NUCLEOTIDE SEQUENCE [LARGE SCALE GENOMIC DNA]</scope>
    <source>
        <strain evidence="17">UBA9375</strain>
    </source>
</reference>
<evidence type="ECO:0000259" key="16">
    <source>
        <dbReference type="PROSITE" id="PS50846"/>
    </source>
</evidence>
<protein>
    <recommendedName>
        <fullName evidence="3">Mercuric transport protein MerT</fullName>
    </recommendedName>
    <alternativeName>
        <fullName evidence="13">Mercury ion transport protein</fullName>
    </alternativeName>
</protein>
<dbReference type="Gene3D" id="1.10.10.1100">
    <property type="entry name" value="BFD-like [2Fe-2S]-binding domain"/>
    <property type="match status" value="1"/>
</dbReference>
<dbReference type="PROSITE" id="PS50846">
    <property type="entry name" value="HMA_2"/>
    <property type="match status" value="1"/>
</dbReference>
<gene>
    <name evidence="17" type="ORF">DIT97_29420</name>
</gene>
<dbReference type="SUPFAM" id="SSF55008">
    <property type="entry name" value="HMA, heavy metal-associated domain"/>
    <property type="match status" value="1"/>
</dbReference>
<evidence type="ECO:0000256" key="2">
    <source>
        <dbReference type="ARBA" id="ARBA00008224"/>
    </source>
</evidence>
<evidence type="ECO:0000313" key="17">
    <source>
        <dbReference type="EMBL" id="HCO26926.1"/>
    </source>
</evidence>
<evidence type="ECO:0000256" key="5">
    <source>
        <dbReference type="ARBA" id="ARBA00022466"/>
    </source>
</evidence>
<proteinExistence type="inferred from homology"/>
<dbReference type="CDD" id="cd00371">
    <property type="entry name" value="HMA"/>
    <property type="match status" value="1"/>
</dbReference>
<evidence type="ECO:0000256" key="9">
    <source>
        <dbReference type="ARBA" id="ARBA00022723"/>
    </source>
</evidence>
<feature type="transmembrane region" description="Helical" evidence="15">
    <location>
        <begin position="202"/>
        <end position="220"/>
    </location>
</feature>
<keyword evidence="6" id="KW-1003">Cell membrane</keyword>
<evidence type="ECO:0000313" key="18">
    <source>
        <dbReference type="Proteomes" id="UP000263642"/>
    </source>
</evidence>
<evidence type="ECO:0000256" key="6">
    <source>
        <dbReference type="ARBA" id="ARBA00022475"/>
    </source>
</evidence>
<keyword evidence="10" id="KW-0476">Mercury</keyword>
<dbReference type="NCBIfam" id="NF047645">
    <property type="entry name" value="CopZ_Nterm_CC"/>
    <property type="match status" value="1"/>
</dbReference>
<organism evidence="17 18">
    <name type="scientific">Gimesia maris</name>
    <dbReference type="NCBI Taxonomy" id="122"/>
    <lineage>
        <taxon>Bacteria</taxon>
        <taxon>Pseudomonadati</taxon>
        <taxon>Planctomycetota</taxon>
        <taxon>Planctomycetia</taxon>
        <taxon>Planctomycetales</taxon>
        <taxon>Planctomycetaceae</taxon>
        <taxon>Gimesia</taxon>
    </lineage>
</organism>
<comment type="subcellular location">
    <subcellularLocation>
        <location evidence="1">Cell inner membrane</location>
        <topology evidence="1">Multi-pass membrane protein</topology>
    </subcellularLocation>
</comment>
<name>A0A3D3RE93_9PLAN</name>
<dbReference type="Pfam" id="PF00403">
    <property type="entry name" value="HMA"/>
    <property type="match status" value="1"/>
</dbReference>
<dbReference type="GO" id="GO:0005886">
    <property type="term" value="C:plasma membrane"/>
    <property type="evidence" value="ECO:0007669"/>
    <property type="project" value="UniProtKB-SubCell"/>
</dbReference>
<evidence type="ECO:0000256" key="15">
    <source>
        <dbReference type="SAM" id="Phobius"/>
    </source>
</evidence>
<feature type="domain" description="HMA" evidence="16">
    <location>
        <begin position="295"/>
        <end position="362"/>
    </location>
</feature>
<evidence type="ECO:0000256" key="11">
    <source>
        <dbReference type="ARBA" id="ARBA00022989"/>
    </source>
</evidence>
<dbReference type="InterPro" id="IPR006121">
    <property type="entry name" value="HMA_dom"/>
</dbReference>
<evidence type="ECO:0000256" key="7">
    <source>
        <dbReference type="ARBA" id="ARBA00022519"/>
    </source>
</evidence>
<dbReference type="Gene3D" id="2.20.25.270">
    <property type="match status" value="1"/>
</dbReference>
<evidence type="ECO:0000256" key="3">
    <source>
        <dbReference type="ARBA" id="ARBA00017053"/>
    </source>
</evidence>
<comment type="similarity">
    <text evidence="2">Belongs to the MerT family.</text>
</comment>
<dbReference type="InterPro" id="IPR003457">
    <property type="entry name" value="Transprt_MerT"/>
</dbReference>
<dbReference type="InterPro" id="IPR040890">
    <property type="entry name" value="Znf_CopZ"/>
</dbReference>
<dbReference type="GO" id="GO:0046872">
    <property type="term" value="F:metal ion binding"/>
    <property type="evidence" value="ECO:0007669"/>
    <property type="project" value="UniProtKB-KW"/>
</dbReference>
<evidence type="ECO:0000256" key="13">
    <source>
        <dbReference type="ARBA" id="ARBA00030934"/>
    </source>
</evidence>
<dbReference type="EMBL" id="DQAY01000182">
    <property type="protein sequence ID" value="HCO26926.1"/>
    <property type="molecule type" value="Genomic_DNA"/>
</dbReference>
<feature type="transmembrane region" description="Helical" evidence="15">
    <location>
        <begin position="163"/>
        <end position="196"/>
    </location>
</feature>
<keyword evidence="7" id="KW-0997">Cell inner membrane</keyword>
<keyword evidence="11 15" id="KW-1133">Transmembrane helix</keyword>
<dbReference type="InterPro" id="IPR041854">
    <property type="entry name" value="BFD-like_2Fe2S-bd_dom_sf"/>
</dbReference>
<evidence type="ECO:0000256" key="14">
    <source>
        <dbReference type="ARBA" id="ARBA00045720"/>
    </source>
</evidence>
<keyword evidence="5" id="KW-0475">Mercuric resistance</keyword>
<dbReference type="Proteomes" id="UP000263642">
    <property type="component" value="Unassembled WGS sequence"/>
</dbReference>
<accession>A0A3D3RE93</accession>
<evidence type="ECO:0000256" key="1">
    <source>
        <dbReference type="ARBA" id="ARBA00004429"/>
    </source>
</evidence>
<dbReference type="Pfam" id="PF02411">
    <property type="entry name" value="MerT"/>
    <property type="match status" value="1"/>
</dbReference>
<keyword evidence="8 15" id="KW-0812">Transmembrane</keyword>
<dbReference type="CDD" id="cd10141">
    <property type="entry name" value="CopZ-like_Fer2_BFD-like"/>
    <property type="match status" value="1"/>
</dbReference>